<proteinExistence type="predicted"/>
<name>A0A2I0V8A0_9ASPA</name>
<accession>A0A2I0V8A0</accession>
<sequence>MPQNVPLIYMLLSNWDMKTESFIIKGQSLEFTSDEVALLIGMPNRGIIFDVGNARSTRKTSNNIRHDIERMDNTTPMDDLVKGFLLYLLSNIFYPMTNFRIPSSILKVVKNVESFNKYNWPESIRSFLVQEFNIVATKKAKGSALGYVNDFVMIVIVSIIIFFQLIFS</sequence>
<dbReference type="AlphaFoldDB" id="A0A2I0V8A0"/>
<keyword evidence="3" id="KW-1185">Reference proteome</keyword>
<reference evidence="2 3" key="1">
    <citation type="journal article" date="2016" name="Sci. Rep.">
        <title>The Dendrobium catenatum Lindl. genome sequence provides insights into polysaccharide synthase, floral development and adaptive evolution.</title>
        <authorList>
            <person name="Zhang G.Q."/>
            <person name="Xu Q."/>
            <person name="Bian C."/>
            <person name="Tsai W.C."/>
            <person name="Yeh C.M."/>
            <person name="Liu K.W."/>
            <person name="Yoshida K."/>
            <person name="Zhang L.S."/>
            <person name="Chang S.B."/>
            <person name="Chen F."/>
            <person name="Shi Y."/>
            <person name="Su Y.Y."/>
            <person name="Zhang Y.Q."/>
            <person name="Chen L.J."/>
            <person name="Yin Y."/>
            <person name="Lin M."/>
            <person name="Huang H."/>
            <person name="Deng H."/>
            <person name="Wang Z.W."/>
            <person name="Zhu S.L."/>
            <person name="Zhao X."/>
            <person name="Deng C."/>
            <person name="Niu S.C."/>
            <person name="Huang J."/>
            <person name="Wang M."/>
            <person name="Liu G.H."/>
            <person name="Yang H.J."/>
            <person name="Xiao X.J."/>
            <person name="Hsiao Y.Y."/>
            <person name="Wu W.L."/>
            <person name="Chen Y.Y."/>
            <person name="Mitsuda N."/>
            <person name="Ohme-Takagi M."/>
            <person name="Luo Y.B."/>
            <person name="Van de Peer Y."/>
            <person name="Liu Z.J."/>
        </authorList>
    </citation>
    <scope>NUCLEOTIDE SEQUENCE [LARGE SCALE GENOMIC DNA]</scope>
    <source>
        <tissue evidence="2">The whole plant</tissue>
    </source>
</reference>
<gene>
    <name evidence="2" type="ORF">MA16_Dca027361</name>
</gene>
<dbReference type="Proteomes" id="UP000233837">
    <property type="component" value="Unassembled WGS sequence"/>
</dbReference>
<feature type="transmembrane region" description="Helical" evidence="1">
    <location>
        <begin position="147"/>
        <end position="167"/>
    </location>
</feature>
<keyword evidence="1" id="KW-0472">Membrane</keyword>
<keyword evidence="1" id="KW-1133">Transmembrane helix</keyword>
<keyword evidence="1" id="KW-0812">Transmembrane</keyword>
<evidence type="ECO:0000256" key="1">
    <source>
        <dbReference type="SAM" id="Phobius"/>
    </source>
</evidence>
<dbReference type="EMBL" id="KZ504082">
    <property type="protein sequence ID" value="PKU59632.1"/>
    <property type="molecule type" value="Genomic_DNA"/>
</dbReference>
<protein>
    <submittedName>
        <fullName evidence="2">Uncharacterized protein</fullName>
    </submittedName>
</protein>
<reference evidence="2 3" key="2">
    <citation type="journal article" date="2017" name="Nature">
        <title>The Apostasia genome and the evolution of orchids.</title>
        <authorList>
            <person name="Zhang G.Q."/>
            <person name="Liu K.W."/>
            <person name="Li Z."/>
            <person name="Lohaus R."/>
            <person name="Hsiao Y.Y."/>
            <person name="Niu S.C."/>
            <person name="Wang J.Y."/>
            <person name="Lin Y.C."/>
            <person name="Xu Q."/>
            <person name="Chen L.J."/>
            <person name="Yoshida K."/>
            <person name="Fujiwara S."/>
            <person name="Wang Z.W."/>
            <person name="Zhang Y.Q."/>
            <person name="Mitsuda N."/>
            <person name="Wang M."/>
            <person name="Liu G.H."/>
            <person name="Pecoraro L."/>
            <person name="Huang H.X."/>
            <person name="Xiao X.J."/>
            <person name="Lin M."/>
            <person name="Wu X.Y."/>
            <person name="Wu W.L."/>
            <person name="Chen Y.Y."/>
            <person name="Chang S.B."/>
            <person name="Sakamoto S."/>
            <person name="Ohme-Takagi M."/>
            <person name="Yagi M."/>
            <person name="Zeng S.J."/>
            <person name="Shen C.Y."/>
            <person name="Yeh C.M."/>
            <person name="Luo Y.B."/>
            <person name="Tsai W.C."/>
            <person name="Van de Peer Y."/>
            <person name="Liu Z.J."/>
        </authorList>
    </citation>
    <scope>NUCLEOTIDE SEQUENCE [LARGE SCALE GENOMIC DNA]</scope>
    <source>
        <tissue evidence="2">The whole plant</tissue>
    </source>
</reference>
<evidence type="ECO:0000313" key="2">
    <source>
        <dbReference type="EMBL" id="PKU59632.1"/>
    </source>
</evidence>
<organism evidence="2 3">
    <name type="scientific">Dendrobium catenatum</name>
    <dbReference type="NCBI Taxonomy" id="906689"/>
    <lineage>
        <taxon>Eukaryota</taxon>
        <taxon>Viridiplantae</taxon>
        <taxon>Streptophyta</taxon>
        <taxon>Embryophyta</taxon>
        <taxon>Tracheophyta</taxon>
        <taxon>Spermatophyta</taxon>
        <taxon>Magnoliopsida</taxon>
        <taxon>Liliopsida</taxon>
        <taxon>Asparagales</taxon>
        <taxon>Orchidaceae</taxon>
        <taxon>Epidendroideae</taxon>
        <taxon>Malaxideae</taxon>
        <taxon>Dendrobiinae</taxon>
        <taxon>Dendrobium</taxon>
    </lineage>
</organism>
<evidence type="ECO:0000313" key="3">
    <source>
        <dbReference type="Proteomes" id="UP000233837"/>
    </source>
</evidence>